<dbReference type="AlphaFoldDB" id="A0A380T907"/>
<feature type="transmembrane region" description="Helical" evidence="6">
    <location>
        <begin position="123"/>
        <end position="145"/>
    </location>
</feature>
<protein>
    <recommendedName>
        <fullName evidence="7">O-antigen ligase-related domain-containing protein</fullName>
    </recommendedName>
</protein>
<proteinExistence type="predicted"/>
<organism evidence="8">
    <name type="scientific">metagenome</name>
    <dbReference type="NCBI Taxonomy" id="256318"/>
    <lineage>
        <taxon>unclassified sequences</taxon>
        <taxon>metagenomes</taxon>
    </lineage>
</organism>
<sequence>MAFLDLIAMALALALGSGVLHALGAIALSEAAVESLQTAFTALWVALYIWAGGKLMLGHGLDWMRWLVARRLALLVVLVIAACSVLWSVQPVLTAQRSIHLVGTTLLAVYIGYHLPTKAVIDVLSIVLAGLVVGGVVVALVFPEVGLHDYEGKLVWRGLQQEKNTFGLTSTTAFLFFFVRSVSVNRARPWLDWALCAVSLVTLVMSDSATSMGALLAGLTIALCFLIAAGGRITTLVPLLSVGGGLCVALLVLLLTTGTGELFELFGRSSDITGRTVIWNGVLNLIDKHVLFGLGYGSIWFPRPQEGWLQMSLLGTHWVAFHAHNALLQVASELGLIAAIAAVVLLAQTFYEAIRMFLRTHQPFALFLIAFNAAFIVVNVFEALLFSDRSPAWLLFIALPIALLKSSPVASGSPDPAGPRWHHTKPLGSDDAGVVQT</sequence>
<feature type="region of interest" description="Disordered" evidence="5">
    <location>
        <begin position="414"/>
        <end position="437"/>
    </location>
</feature>
<evidence type="ECO:0000256" key="2">
    <source>
        <dbReference type="ARBA" id="ARBA00022692"/>
    </source>
</evidence>
<evidence type="ECO:0000256" key="4">
    <source>
        <dbReference type="ARBA" id="ARBA00023136"/>
    </source>
</evidence>
<keyword evidence="2 6" id="KW-0812">Transmembrane</keyword>
<dbReference type="PANTHER" id="PTHR37422:SF17">
    <property type="entry name" value="O-ANTIGEN LIGASE"/>
    <property type="match status" value="1"/>
</dbReference>
<feature type="transmembrane region" description="Helical" evidence="6">
    <location>
        <begin position="165"/>
        <end position="183"/>
    </location>
</feature>
<evidence type="ECO:0000313" key="8">
    <source>
        <dbReference type="EMBL" id="SUS03870.1"/>
    </source>
</evidence>
<keyword evidence="4 6" id="KW-0472">Membrane</keyword>
<dbReference type="Pfam" id="PF04932">
    <property type="entry name" value="Wzy_C"/>
    <property type="match status" value="1"/>
</dbReference>
<feature type="transmembrane region" description="Helical" evidence="6">
    <location>
        <begin position="236"/>
        <end position="257"/>
    </location>
</feature>
<feature type="transmembrane region" description="Helical" evidence="6">
    <location>
        <begin position="99"/>
        <end position="116"/>
    </location>
</feature>
<feature type="transmembrane region" description="Helical" evidence="6">
    <location>
        <begin position="366"/>
        <end position="386"/>
    </location>
</feature>
<evidence type="ECO:0000259" key="7">
    <source>
        <dbReference type="Pfam" id="PF04932"/>
    </source>
</evidence>
<keyword evidence="3 6" id="KW-1133">Transmembrane helix</keyword>
<evidence type="ECO:0000256" key="3">
    <source>
        <dbReference type="ARBA" id="ARBA00022989"/>
    </source>
</evidence>
<feature type="transmembrane region" description="Helical" evidence="6">
    <location>
        <begin position="212"/>
        <end position="229"/>
    </location>
</feature>
<evidence type="ECO:0000256" key="5">
    <source>
        <dbReference type="SAM" id="MobiDB-lite"/>
    </source>
</evidence>
<feature type="transmembrane region" description="Helical" evidence="6">
    <location>
        <begin position="190"/>
        <end position="206"/>
    </location>
</feature>
<accession>A0A380T907</accession>
<reference evidence="8" key="1">
    <citation type="submission" date="2018-07" db="EMBL/GenBank/DDBJ databases">
        <authorList>
            <person name="Quirk P.G."/>
            <person name="Krulwich T.A."/>
        </authorList>
    </citation>
    <scope>NUCLEOTIDE SEQUENCE</scope>
</reference>
<evidence type="ECO:0000256" key="1">
    <source>
        <dbReference type="ARBA" id="ARBA00004141"/>
    </source>
</evidence>
<feature type="transmembrane region" description="Helical" evidence="6">
    <location>
        <begin position="334"/>
        <end position="354"/>
    </location>
</feature>
<feature type="transmembrane region" description="Helical" evidence="6">
    <location>
        <begin position="32"/>
        <end position="51"/>
    </location>
</feature>
<dbReference type="GO" id="GO:0016020">
    <property type="term" value="C:membrane"/>
    <property type="evidence" value="ECO:0007669"/>
    <property type="project" value="UniProtKB-SubCell"/>
</dbReference>
<evidence type="ECO:0000256" key="6">
    <source>
        <dbReference type="SAM" id="Phobius"/>
    </source>
</evidence>
<dbReference type="InterPro" id="IPR007016">
    <property type="entry name" value="O-antigen_ligase-rel_domated"/>
</dbReference>
<feature type="transmembrane region" description="Helical" evidence="6">
    <location>
        <begin position="72"/>
        <end position="93"/>
    </location>
</feature>
<name>A0A380T907_9ZZZZ</name>
<dbReference type="EMBL" id="UIDG01000015">
    <property type="protein sequence ID" value="SUS03870.1"/>
    <property type="molecule type" value="Genomic_DNA"/>
</dbReference>
<comment type="subcellular location">
    <subcellularLocation>
        <location evidence="1">Membrane</location>
        <topology evidence="1">Multi-pass membrane protein</topology>
    </subcellularLocation>
</comment>
<dbReference type="InterPro" id="IPR051533">
    <property type="entry name" value="WaaL-like"/>
</dbReference>
<feature type="domain" description="O-antigen ligase-related" evidence="7">
    <location>
        <begin position="195"/>
        <end position="341"/>
    </location>
</feature>
<dbReference type="PANTHER" id="PTHR37422">
    <property type="entry name" value="TEICHURONIC ACID BIOSYNTHESIS PROTEIN TUAE"/>
    <property type="match status" value="1"/>
</dbReference>
<gene>
    <name evidence="8" type="ORF">DF3PB_1110006</name>
</gene>